<gene>
    <name evidence="2" type="ORF">FIBSPDRAFT_947002</name>
</gene>
<protein>
    <submittedName>
        <fullName evidence="2">Uncharacterized protein</fullName>
    </submittedName>
</protein>
<reference evidence="2 3" key="1">
    <citation type="journal article" date="2016" name="Mol. Biol. Evol.">
        <title>Comparative Genomics of Early-Diverging Mushroom-Forming Fungi Provides Insights into the Origins of Lignocellulose Decay Capabilities.</title>
        <authorList>
            <person name="Nagy L.G."/>
            <person name="Riley R."/>
            <person name="Tritt A."/>
            <person name="Adam C."/>
            <person name="Daum C."/>
            <person name="Floudas D."/>
            <person name="Sun H."/>
            <person name="Yadav J.S."/>
            <person name="Pangilinan J."/>
            <person name="Larsson K.H."/>
            <person name="Matsuura K."/>
            <person name="Barry K."/>
            <person name="Labutti K."/>
            <person name="Kuo R."/>
            <person name="Ohm R.A."/>
            <person name="Bhattacharya S.S."/>
            <person name="Shirouzu T."/>
            <person name="Yoshinaga Y."/>
            <person name="Martin F.M."/>
            <person name="Grigoriev I.V."/>
            <person name="Hibbett D.S."/>
        </authorList>
    </citation>
    <scope>NUCLEOTIDE SEQUENCE [LARGE SCALE GENOMIC DNA]</scope>
    <source>
        <strain evidence="2 3">CBS 109695</strain>
    </source>
</reference>
<dbReference type="EMBL" id="KV417499">
    <property type="protein sequence ID" value="KZP29371.1"/>
    <property type="molecule type" value="Genomic_DNA"/>
</dbReference>
<evidence type="ECO:0000313" key="2">
    <source>
        <dbReference type="EMBL" id="KZP29371.1"/>
    </source>
</evidence>
<sequence length="114" mass="13035">MSVSLSASDLVCVRMLMRVLVDLLEDKSNPEAAANEVVAWVLGERELRERLAREKEMREPKMTPKREKWCQEVVEKEREKAQLEGKGARAPRLHRIHSSPSLNGTTSSALHRYP</sequence>
<evidence type="ECO:0000256" key="1">
    <source>
        <dbReference type="SAM" id="MobiDB-lite"/>
    </source>
</evidence>
<evidence type="ECO:0000313" key="3">
    <source>
        <dbReference type="Proteomes" id="UP000076532"/>
    </source>
</evidence>
<feature type="compositionally biased region" description="Polar residues" evidence="1">
    <location>
        <begin position="98"/>
        <end position="114"/>
    </location>
</feature>
<organism evidence="2 3">
    <name type="scientific">Athelia psychrophila</name>
    <dbReference type="NCBI Taxonomy" id="1759441"/>
    <lineage>
        <taxon>Eukaryota</taxon>
        <taxon>Fungi</taxon>
        <taxon>Dikarya</taxon>
        <taxon>Basidiomycota</taxon>
        <taxon>Agaricomycotina</taxon>
        <taxon>Agaricomycetes</taxon>
        <taxon>Agaricomycetidae</taxon>
        <taxon>Atheliales</taxon>
        <taxon>Atheliaceae</taxon>
        <taxon>Athelia</taxon>
    </lineage>
</organism>
<feature type="region of interest" description="Disordered" evidence="1">
    <location>
        <begin position="80"/>
        <end position="114"/>
    </location>
</feature>
<proteinExistence type="predicted"/>
<dbReference type="STRING" id="436010.A0A166SF23"/>
<accession>A0A166SF23</accession>
<dbReference type="AlphaFoldDB" id="A0A166SF23"/>
<dbReference type="Proteomes" id="UP000076532">
    <property type="component" value="Unassembled WGS sequence"/>
</dbReference>
<name>A0A166SF23_9AGAM</name>
<keyword evidence="3" id="KW-1185">Reference proteome</keyword>